<keyword evidence="1" id="KW-0645">Protease</keyword>
<feature type="domain" description="Reverse transcriptase" evidence="9">
    <location>
        <begin position="7"/>
        <end position="89"/>
    </location>
</feature>
<dbReference type="CDD" id="cd01647">
    <property type="entry name" value="RT_LTR"/>
    <property type="match status" value="1"/>
</dbReference>
<dbReference type="GO" id="GO:0003964">
    <property type="term" value="F:RNA-directed DNA polymerase activity"/>
    <property type="evidence" value="ECO:0007669"/>
    <property type="project" value="UniProtKB-KW"/>
</dbReference>
<proteinExistence type="predicted"/>
<evidence type="ECO:0000256" key="3">
    <source>
        <dbReference type="ARBA" id="ARBA00022695"/>
    </source>
</evidence>
<dbReference type="PANTHER" id="PTHR24559:SF427">
    <property type="entry name" value="RNA-DIRECTED DNA POLYMERASE"/>
    <property type="match status" value="1"/>
</dbReference>
<accession>A0A6V7QBL4</accession>
<dbReference type="PANTHER" id="PTHR24559">
    <property type="entry name" value="TRANSPOSON TY3-I GAG-POL POLYPROTEIN"/>
    <property type="match status" value="1"/>
</dbReference>
<reference evidence="10" key="1">
    <citation type="submission" date="2020-07" db="EMBL/GenBank/DDBJ databases">
        <authorList>
            <person name="Lin J."/>
        </authorList>
    </citation>
    <scope>NUCLEOTIDE SEQUENCE</scope>
</reference>
<evidence type="ECO:0000256" key="7">
    <source>
        <dbReference type="ARBA" id="ARBA00022918"/>
    </source>
</evidence>
<evidence type="ECO:0000256" key="4">
    <source>
        <dbReference type="ARBA" id="ARBA00022722"/>
    </source>
</evidence>
<keyword evidence="4" id="KW-0540">Nuclease</keyword>
<keyword evidence="3" id="KW-0548">Nucleotidyltransferase</keyword>
<dbReference type="Gene3D" id="3.30.70.270">
    <property type="match status" value="1"/>
</dbReference>
<dbReference type="GO" id="GO:0008233">
    <property type="term" value="F:peptidase activity"/>
    <property type="evidence" value="ECO:0007669"/>
    <property type="project" value="UniProtKB-KW"/>
</dbReference>
<organism evidence="10">
    <name type="scientific">Ananas comosus var. bracteatus</name>
    <name type="common">red pineapple</name>
    <dbReference type="NCBI Taxonomy" id="296719"/>
    <lineage>
        <taxon>Eukaryota</taxon>
        <taxon>Viridiplantae</taxon>
        <taxon>Streptophyta</taxon>
        <taxon>Embryophyta</taxon>
        <taxon>Tracheophyta</taxon>
        <taxon>Spermatophyta</taxon>
        <taxon>Magnoliopsida</taxon>
        <taxon>Liliopsida</taxon>
        <taxon>Poales</taxon>
        <taxon>Bromeliaceae</taxon>
        <taxon>Bromelioideae</taxon>
        <taxon>Ananas</taxon>
    </lineage>
</organism>
<evidence type="ECO:0000256" key="8">
    <source>
        <dbReference type="SAM" id="MobiDB-lite"/>
    </source>
</evidence>
<evidence type="ECO:0000256" key="1">
    <source>
        <dbReference type="ARBA" id="ARBA00022670"/>
    </source>
</evidence>
<dbReference type="FunFam" id="3.10.10.10:FF:000007">
    <property type="entry name" value="Retrovirus-related Pol polyprotein from transposon 17.6-like Protein"/>
    <property type="match status" value="1"/>
</dbReference>
<evidence type="ECO:0000259" key="9">
    <source>
        <dbReference type="Pfam" id="PF00078"/>
    </source>
</evidence>
<evidence type="ECO:0000256" key="5">
    <source>
        <dbReference type="ARBA" id="ARBA00022759"/>
    </source>
</evidence>
<dbReference type="InterPro" id="IPR000477">
    <property type="entry name" value="RT_dom"/>
</dbReference>
<dbReference type="InterPro" id="IPR053134">
    <property type="entry name" value="RNA-dir_DNA_polymerase"/>
</dbReference>
<keyword evidence="6" id="KW-0378">Hydrolase</keyword>
<dbReference type="InterPro" id="IPR043502">
    <property type="entry name" value="DNA/RNA_pol_sf"/>
</dbReference>
<dbReference type="InterPro" id="IPR043128">
    <property type="entry name" value="Rev_trsase/Diguanyl_cyclase"/>
</dbReference>
<name>A0A6V7QBL4_ANACO</name>
<sequence>MDLFDLCVDYRELNKVTVKNKYPLPHIDDLFDQLQGSRVYSKIDLQSGYHQLKIKLEDVPKTAFRTRYGHYEFTVMPFGLINAPAAFMMSCPEPAYLVDFGHANRPPNGQEPSTLGEARDRGKGIASG</sequence>
<dbReference type="GO" id="GO:0004519">
    <property type="term" value="F:endonuclease activity"/>
    <property type="evidence" value="ECO:0007669"/>
    <property type="project" value="UniProtKB-KW"/>
</dbReference>
<dbReference type="EMBL" id="LR862135">
    <property type="protein sequence ID" value="CAD1840533.1"/>
    <property type="molecule type" value="Genomic_DNA"/>
</dbReference>
<keyword evidence="7" id="KW-0695">RNA-directed DNA polymerase</keyword>
<evidence type="ECO:0000313" key="10">
    <source>
        <dbReference type="EMBL" id="CAD1840533.1"/>
    </source>
</evidence>
<dbReference type="Gene3D" id="3.10.10.10">
    <property type="entry name" value="HIV Type 1 Reverse Transcriptase, subunit A, domain 1"/>
    <property type="match status" value="1"/>
</dbReference>
<dbReference type="Pfam" id="PF00078">
    <property type="entry name" value="RVT_1"/>
    <property type="match status" value="1"/>
</dbReference>
<feature type="region of interest" description="Disordered" evidence="8">
    <location>
        <begin position="102"/>
        <end position="128"/>
    </location>
</feature>
<protein>
    <recommendedName>
        <fullName evidence="9">Reverse transcriptase domain-containing protein</fullName>
    </recommendedName>
</protein>
<evidence type="ECO:0000256" key="6">
    <source>
        <dbReference type="ARBA" id="ARBA00022801"/>
    </source>
</evidence>
<feature type="compositionally biased region" description="Basic and acidic residues" evidence="8">
    <location>
        <begin position="117"/>
        <end position="128"/>
    </location>
</feature>
<keyword evidence="5" id="KW-0255">Endonuclease</keyword>
<evidence type="ECO:0000256" key="2">
    <source>
        <dbReference type="ARBA" id="ARBA00022679"/>
    </source>
</evidence>
<keyword evidence="2" id="KW-0808">Transferase</keyword>
<gene>
    <name evidence="10" type="ORF">CB5_LOCUS23744</name>
</gene>
<dbReference type="SUPFAM" id="SSF56672">
    <property type="entry name" value="DNA/RNA polymerases"/>
    <property type="match status" value="1"/>
</dbReference>
<dbReference type="GO" id="GO:0006508">
    <property type="term" value="P:proteolysis"/>
    <property type="evidence" value="ECO:0007669"/>
    <property type="project" value="UniProtKB-KW"/>
</dbReference>
<dbReference type="AlphaFoldDB" id="A0A6V7QBL4"/>